<dbReference type="PANTHER" id="PTHR11615">
    <property type="entry name" value="NITRATE, FORMATE, IRON DEHYDROGENASE"/>
    <property type="match status" value="1"/>
</dbReference>
<name>A0ABX3II69_9BACT</name>
<dbReference type="PROSITE" id="PS51379">
    <property type="entry name" value="4FE4S_FER_2"/>
    <property type="match status" value="2"/>
</dbReference>
<keyword evidence="8" id="KW-1185">Reference proteome</keyword>
<dbReference type="Gene3D" id="3.40.950.10">
    <property type="entry name" value="Fe-only Hydrogenase (Larger Subunit), Chain L, domain 3"/>
    <property type="match status" value="1"/>
</dbReference>
<keyword evidence="2" id="KW-0479">Metal-binding</keyword>
<sequence length="521" mass="59411">MEKFIISNEANCKYCYKCLRNCPVKSISFSDNKSFVIDSECILCGKCIEICPQDAKNYLKNVDLLTKLFGKKFVVSIAPSFFAHFDNPFKVIAFLKKNGAIVNETSLGAELVSKEYRKFGKSVISTACPVVVELVEKYFPEKLEFLAPVLSPAIAHAKILRKLFGDLPLVFLGPCIAKKRELEDYFDVVLTFEELEEILVNIDTEEYPDPPYPTNGRYYPITSGIVKNVKLENHLIVEGIENIKDFLSRLKKLDNNYFIEMSACVGGCIEGPATRKDISLIEKRVKLNKCIEKLPKSDVFLNLDVNLNRTFSNKKKEMFFSEEEIQNVLNSMGKSDKSKELNCSACGYDTCREKAIAVLSNKAEKEMCVTYLIEKVSSVSNMVVEETPNLIIISQNGKITYKNKIARLIFMSLSNNKVMELIKDIKDNFLKEIEINGKLHKFLAKRFILPENSGEVFILTDVTKQLEQEEKMKRLKIQTIEKIEDVLNKQMLLAQEIAGLLGESIAETKSRFMEFKKFMED</sequence>
<dbReference type="Proteomes" id="UP000242616">
    <property type="component" value="Unassembled WGS sequence"/>
</dbReference>
<dbReference type="RefSeq" id="WP_075665618.1">
    <property type="nucleotide sequence ID" value="NZ_LBFC01000010.1"/>
</dbReference>
<dbReference type="InterPro" id="IPR004108">
    <property type="entry name" value="Fe_hydrogenase_lsu_C"/>
</dbReference>
<keyword evidence="1" id="KW-0004">4Fe-4S</keyword>
<evidence type="ECO:0000313" key="8">
    <source>
        <dbReference type="Proteomes" id="UP000242616"/>
    </source>
</evidence>
<evidence type="ECO:0000256" key="3">
    <source>
        <dbReference type="ARBA" id="ARBA00023004"/>
    </source>
</evidence>
<evidence type="ECO:0000313" key="7">
    <source>
        <dbReference type="EMBL" id="ONN27539.1"/>
    </source>
</evidence>
<evidence type="ECO:0000256" key="1">
    <source>
        <dbReference type="ARBA" id="ARBA00022485"/>
    </source>
</evidence>
<dbReference type="Pfam" id="PF02906">
    <property type="entry name" value="Fe_hyd_lg_C"/>
    <property type="match status" value="1"/>
</dbReference>
<dbReference type="Pfam" id="PF04060">
    <property type="entry name" value="FeS"/>
    <property type="match status" value="1"/>
</dbReference>
<feature type="domain" description="4Fe-4S ferredoxin-type" evidence="5">
    <location>
        <begin position="2"/>
        <end position="32"/>
    </location>
</feature>
<dbReference type="InterPro" id="IPR050340">
    <property type="entry name" value="Cytosolic_Fe-S_CAF"/>
</dbReference>
<protein>
    <submittedName>
        <fullName evidence="7">Ferredoxin</fullName>
    </submittedName>
</protein>
<evidence type="ECO:0000259" key="6">
    <source>
        <dbReference type="PROSITE" id="PS51656"/>
    </source>
</evidence>
<reference evidence="7 8" key="1">
    <citation type="submission" date="2015-06" db="EMBL/GenBank/DDBJ databases">
        <title>Genome sequencing of Thermotogales isolates from hydrothermal vents.</title>
        <authorList>
            <person name="Haverkamp T.H."/>
            <person name="Kublanov I.V."/>
            <person name="Nesbo C.L."/>
        </authorList>
    </citation>
    <scope>NUCLEOTIDE SEQUENCE [LARGE SCALE GENOMIC DNA]</scope>
    <source>
        <strain evidence="8">ik275mar</strain>
    </source>
</reference>
<feature type="domain" description="4Fe-4S ferredoxin-type" evidence="5">
    <location>
        <begin position="33"/>
        <end position="61"/>
    </location>
</feature>
<evidence type="ECO:0000259" key="5">
    <source>
        <dbReference type="PROSITE" id="PS51379"/>
    </source>
</evidence>
<keyword evidence="3" id="KW-0408">Iron</keyword>
<dbReference type="InterPro" id="IPR017900">
    <property type="entry name" value="4Fe4S_Fe_S_CS"/>
</dbReference>
<dbReference type="Gene3D" id="3.30.70.20">
    <property type="match status" value="1"/>
</dbReference>
<dbReference type="Gene3D" id="1.10.15.40">
    <property type="entry name" value="Electron transport complex subunit B, putative Fe-S cluster"/>
    <property type="match status" value="1"/>
</dbReference>
<proteinExistence type="predicted"/>
<dbReference type="PROSITE" id="PS51656">
    <property type="entry name" value="4FE4S"/>
    <property type="match status" value="1"/>
</dbReference>
<dbReference type="InterPro" id="IPR007202">
    <property type="entry name" value="4Fe-4S_dom"/>
</dbReference>
<dbReference type="Pfam" id="PF13237">
    <property type="entry name" value="Fer4_10"/>
    <property type="match status" value="1"/>
</dbReference>
<comment type="caution">
    <text evidence="7">The sequence shown here is derived from an EMBL/GenBank/DDBJ whole genome shotgun (WGS) entry which is preliminary data.</text>
</comment>
<dbReference type="EMBL" id="LBFC01000010">
    <property type="protein sequence ID" value="ONN27539.1"/>
    <property type="molecule type" value="Genomic_DNA"/>
</dbReference>
<dbReference type="InterPro" id="IPR009016">
    <property type="entry name" value="Fe_hydrogenase"/>
</dbReference>
<dbReference type="InterPro" id="IPR017896">
    <property type="entry name" value="4Fe4S_Fe-S-bd"/>
</dbReference>
<keyword evidence="4" id="KW-0411">Iron-sulfur</keyword>
<feature type="domain" description="4Fe-4S" evidence="6">
    <location>
        <begin position="324"/>
        <end position="385"/>
    </location>
</feature>
<dbReference type="SUPFAM" id="SSF54862">
    <property type="entry name" value="4Fe-4S ferredoxins"/>
    <property type="match status" value="1"/>
</dbReference>
<dbReference type="SUPFAM" id="SSF53920">
    <property type="entry name" value="Fe-only hydrogenase"/>
    <property type="match status" value="1"/>
</dbReference>
<evidence type="ECO:0000256" key="4">
    <source>
        <dbReference type="ARBA" id="ARBA00023014"/>
    </source>
</evidence>
<organism evidence="7 8">
    <name type="scientific">Thermosipho affectus</name>
    <dbReference type="NCBI Taxonomy" id="660294"/>
    <lineage>
        <taxon>Bacteria</taxon>
        <taxon>Thermotogati</taxon>
        <taxon>Thermotogota</taxon>
        <taxon>Thermotogae</taxon>
        <taxon>Thermotogales</taxon>
        <taxon>Fervidobacteriaceae</taxon>
        <taxon>Thermosipho</taxon>
    </lineage>
</organism>
<evidence type="ECO:0000256" key="2">
    <source>
        <dbReference type="ARBA" id="ARBA00022723"/>
    </source>
</evidence>
<dbReference type="PROSITE" id="PS00198">
    <property type="entry name" value="4FE4S_FER_1"/>
    <property type="match status" value="1"/>
</dbReference>
<accession>A0ABX3II69</accession>
<gene>
    <name evidence="7" type="ORF">XJ44_03170</name>
</gene>